<evidence type="ECO:0000256" key="2">
    <source>
        <dbReference type="ARBA" id="ARBA00008072"/>
    </source>
</evidence>
<keyword evidence="8" id="KW-1185">Reference proteome</keyword>
<dbReference type="Proteomes" id="UP000288716">
    <property type="component" value="Unassembled WGS sequence"/>
</dbReference>
<feature type="non-terminal residue" evidence="7">
    <location>
        <position position="73"/>
    </location>
</feature>
<name>A0A443S641_9ACAR</name>
<dbReference type="GO" id="GO:0016491">
    <property type="term" value="F:oxidoreductase activity"/>
    <property type="evidence" value="ECO:0007669"/>
    <property type="project" value="UniProtKB-KW"/>
</dbReference>
<evidence type="ECO:0000313" key="8">
    <source>
        <dbReference type="Proteomes" id="UP000288716"/>
    </source>
</evidence>
<dbReference type="Gene3D" id="3.90.180.10">
    <property type="entry name" value="Medium-chain alcohol dehydrogenases, catalytic domain"/>
    <property type="match status" value="1"/>
</dbReference>
<dbReference type="OrthoDB" id="1879366at2759"/>
<evidence type="ECO:0000256" key="1">
    <source>
        <dbReference type="ARBA" id="ARBA00001947"/>
    </source>
</evidence>
<gene>
    <name evidence="7" type="ORF">B4U80_05321</name>
</gene>
<organism evidence="7 8">
    <name type="scientific">Leptotrombidium deliense</name>
    <dbReference type="NCBI Taxonomy" id="299467"/>
    <lineage>
        <taxon>Eukaryota</taxon>
        <taxon>Metazoa</taxon>
        <taxon>Ecdysozoa</taxon>
        <taxon>Arthropoda</taxon>
        <taxon>Chelicerata</taxon>
        <taxon>Arachnida</taxon>
        <taxon>Acari</taxon>
        <taxon>Acariformes</taxon>
        <taxon>Trombidiformes</taxon>
        <taxon>Prostigmata</taxon>
        <taxon>Anystina</taxon>
        <taxon>Parasitengona</taxon>
        <taxon>Trombiculoidea</taxon>
        <taxon>Trombiculidae</taxon>
        <taxon>Leptotrombidium</taxon>
    </lineage>
</organism>
<dbReference type="InterPro" id="IPR011032">
    <property type="entry name" value="GroES-like_sf"/>
</dbReference>
<dbReference type="STRING" id="299467.A0A443S641"/>
<comment type="similarity">
    <text evidence="2">Belongs to the zinc-containing alcohol dehydrogenase family.</text>
</comment>
<proteinExistence type="inferred from homology"/>
<dbReference type="EMBL" id="NCKV01007365">
    <property type="protein sequence ID" value="RWS23000.1"/>
    <property type="molecule type" value="Genomic_DNA"/>
</dbReference>
<dbReference type="GO" id="GO:0046872">
    <property type="term" value="F:metal ion binding"/>
    <property type="evidence" value="ECO:0007669"/>
    <property type="project" value="UniProtKB-KW"/>
</dbReference>
<comment type="caution">
    <text evidence="7">The sequence shown here is derived from an EMBL/GenBank/DDBJ whole genome shotgun (WGS) entry which is preliminary data.</text>
</comment>
<feature type="domain" description="Alcohol dehydrogenase-like N-terminal" evidence="6">
    <location>
        <begin position="31"/>
        <end position="72"/>
    </location>
</feature>
<evidence type="ECO:0000259" key="6">
    <source>
        <dbReference type="Pfam" id="PF08240"/>
    </source>
</evidence>
<dbReference type="SUPFAM" id="SSF50129">
    <property type="entry name" value="GroES-like"/>
    <property type="match status" value="1"/>
</dbReference>
<dbReference type="PANTHER" id="PTHR43161">
    <property type="entry name" value="SORBITOL DEHYDROGENASE"/>
    <property type="match status" value="1"/>
</dbReference>
<keyword evidence="3" id="KW-0479">Metal-binding</keyword>
<dbReference type="VEuPathDB" id="VectorBase:LDEU009040"/>
<accession>A0A443S641</accession>
<evidence type="ECO:0000313" key="7">
    <source>
        <dbReference type="EMBL" id="RWS23000.1"/>
    </source>
</evidence>
<evidence type="ECO:0000256" key="5">
    <source>
        <dbReference type="ARBA" id="ARBA00023002"/>
    </source>
</evidence>
<dbReference type="Pfam" id="PF08240">
    <property type="entry name" value="ADH_N"/>
    <property type="match status" value="1"/>
</dbReference>
<comment type="cofactor">
    <cofactor evidence="1">
        <name>Zn(2+)</name>
        <dbReference type="ChEBI" id="CHEBI:29105"/>
    </cofactor>
</comment>
<evidence type="ECO:0000256" key="3">
    <source>
        <dbReference type="ARBA" id="ARBA00022723"/>
    </source>
</evidence>
<sequence length="73" mass="8135">MTENTPNTALIVEGIKQMKLEKMAIPEKIKSDEVLLRVKYCGICGSDMHIYEDGHIGSMKVETGKPFILGHES</sequence>
<keyword evidence="5" id="KW-0560">Oxidoreductase</keyword>
<keyword evidence="4" id="KW-0862">Zinc</keyword>
<dbReference type="AlphaFoldDB" id="A0A443S641"/>
<protein>
    <recommendedName>
        <fullName evidence="6">Alcohol dehydrogenase-like N-terminal domain-containing protein</fullName>
    </recommendedName>
</protein>
<reference evidence="7 8" key="1">
    <citation type="journal article" date="2018" name="Gigascience">
        <title>Genomes of trombidid mites reveal novel predicted allergens and laterally-transferred genes associated with secondary metabolism.</title>
        <authorList>
            <person name="Dong X."/>
            <person name="Chaisiri K."/>
            <person name="Xia D."/>
            <person name="Armstrong S.D."/>
            <person name="Fang Y."/>
            <person name="Donnelly M.J."/>
            <person name="Kadowaki T."/>
            <person name="McGarry J.W."/>
            <person name="Darby A.C."/>
            <person name="Makepeace B.L."/>
        </authorList>
    </citation>
    <scope>NUCLEOTIDE SEQUENCE [LARGE SCALE GENOMIC DNA]</scope>
    <source>
        <strain evidence="7">UoL-UT</strain>
    </source>
</reference>
<dbReference type="InterPro" id="IPR013154">
    <property type="entry name" value="ADH-like_N"/>
</dbReference>
<evidence type="ECO:0000256" key="4">
    <source>
        <dbReference type="ARBA" id="ARBA00022833"/>
    </source>
</evidence>